<evidence type="ECO:0000313" key="1">
    <source>
        <dbReference type="EMBL" id="KKT48435.1"/>
    </source>
</evidence>
<evidence type="ECO:0000313" key="2">
    <source>
        <dbReference type="Proteomes" id="UP000034172"/>
    </source>
</evidence>
<sequence length="299" mass="33123">MTSSVFPTMIGARMFDEAANYIGTPGARWSAGGDHRNEQIGFVGMLPQWINGLEAFAKTPGVTIEAWVARTMKELQAKVPSDLHLTLREFNDLAVVARQIIQTTWRLKGKTRDNQRELYRACGGYLAFKLLARELGSHDAPAIVGFDAGEGFQTPAFRIDVAEGGHVFIAQHDHVLTGWAFYEAAERMLKAGKEAKINKEKVVPVRSLITPMVDVEIRAELPWMAGVQAPGIRLDYAQIYANLKVDENGSRDVSEMQGGFSLGISATQLDWVINGPMVYFREVGDQIVSPYFLGVDAYR</sequence>
<dbReference type="Proteomes" id="UP000034172">
    <property type="component" value="Unassembled WGS sequence"/>
</dbReference>
<reference evidence="1 2" key="1">
    <citation type="journal article" date="2015" name="Nature">
        <title>rRNA introns, odd ribosomes, and small enigmatic genomes across a large radiation of phyla.</title>
        <authorList>
            <person name="Brown C.T."/>
            <person name="Hug L.A."/>
            <person name="Thomas B.C."/>
            <person name="Sharon I."/>
            <person name="Castelle C.J."/>
            <person name="Singh A."/>
            <person name="Wilkins M.J."/>
            <person name="Williams K.H."/>
            <person name="Banfield J.F."/>
        </authorList>
    </citation>
    <scope>NUCLEOTIDE SEQUENCE [LARGE SCALE GENOMIC DNA]</scope>
</reference>
<protein>
    <submittedName>
        <fullName evidence="1">Uncharacterized protein</fullName>
    </submittedName>
</protein>
<comment type="caution">
    <text evidence="1">The sequence shown here is derived from an EMBL/GenBank/DDBJ whole genome shotgun (WGS) entry which is preliminary data.</text>
</comment>
<organism evidence="1 2">
    <name type="scientific">Candidatus Collierbacteria bacterium GW2011_GWC2_44_18</name>
    <dbReference type="NCBI Taxonomy" id="1618392"/>
    <lineage>
        <taxon>Bacteria</taxon>
        <taxon>Candidatus Collieribacteriota</taxon>
    </lineage>
</organism>
<dbReference type="STRING" id="1618392.UW41_C0029G0002"/>
<dbReference type="AlphaFoldDB" id="A0A0G1HNC3"/>
<dbReference type="EMBL" id="LCIE01000029">
    <property type="protein sequence ID" value="KKT48435.1"/>
    <property type="molecule type" value="Genomic_DNA"/>
</dbReference>
<name>A0A0G1HNC3_9BACT</name>
<gene>
    <name evidence="1" type="ORF">UW41_C0029G0002</name>
</gene>
<accession>A0A0G1HNC3</accession>
<proteinExistence type="predicted"/>